<sequence>MPRRLPPRAVLRGPGRPCPISLHLALQPTALAFTAPRLSRASRSSQAPPGSGQDQPRPTALAISGPTSLRRSRLPYHGAGESQKCSRLLPVSPGAPALQWWQKQNGRLGQRGFDPTLASAPTPLARGSLRSTAAAPSWATAASLRAAGGPPSTRPRHTAWTATHRARYQRVRAQAARPSIAALLSCGCPQLLTGRPLLLGTGPEAGKIRATEIHGHTAFTGVRAAELGQTRPLTPPSWPRPPKLTV</sequence>
<comment type="caution">
    <text evidence="2">The sequence shown here is derived from an EMBL/GenBank/DDBJ whole genome shotgun (WGS) entry which is preliminary data.</text>
</comment>
<evidence type="ECO:0000256" key="1">
    <source>
        <dbReference type="SAM" id="MobiDB-lite"/>
    </source>
</evidence>
<proteinExistence type="predicted"/>
<accession>A0AAV7RV15</accession>
<organism evidence="2 3">
    <name type="scientific">Pleurodeles waltl</name>
    <name type="common">Iberian ribbed newt</name>
    <dbReference type="NCBI Taxonomy" id="8319"/>
    <lineage>
        <taxon>Eukaryota</taxon>
        <taxon>Metazoa</taxon>
        <taxon>Chordata</taxon>
        <taxon>Craniata</taxon>
        <taxon>Vertebrata</taxon>
        <taxon>Euteleostomi</taxon>
        <taxon>Amphibia</taxon>
        <taxon>Batrachia</taxon>
        <taxon>Caudata</taxon>
        <taxon>Salamandroidea</taxon>
        <taxon>Salamandridae</taxon>
        <taxon>Pleurodelinae</taxon>
        <taxon>Pleurodeles</taxon>
    </lineage>
</organism>
<evidence type="ECO:0000313" key="3">
    <source>
        <dbReference type="Proteomes" id="UP001066276"/>
    </source>
</evidence>
<protein>
    <submittedName>
        <fullName evidence="2">Uncharacterized protein</fullName>
    </submittedName>
</protein>
<reference evidence="2" key="1">
    <citation type="journal article" date="2022" name="bioRxiv">
        <title>Sequencing and chromosome-scale assembly of the giantPleurodeles waltlgenome.</title>
        <authorList>
            <person name="Brown T."/>
            <person name="Elewa A."/>
            <person name="Iarovenko S."/>
            <person name="Subramanian E."/>
            <person name="Araus A.J."/>
            <person name="Petzold A."/>
            <person name="Susuki M."/>
            <person name="Suzuki K.-i.T."/>
            <person name="Hayashi T."/>
            <person name="Toyoda A."/>
            <person name="Oliveira C."/>
            <person name="Osipova E."/>
            <person name="Leigh N.D."/>
            <person name="Simon A."/>
            <person name="Yun M.H."/>
        </authorList>
    </citation>
    <scope>NUCLEOTIDE SEQUENCE</scope>
    <source>
        <strain evidence="2">20211129_DDA</strain>
        <tissue evidence="2">Liver</tissue>
    </source>
</reference>
<dbReference type="EMBL" id="JANPWB010000009">
    <property type="protein sequence ID" value="KAJ1156651.1"/>
    <property type="molecule type" value="Genomic_DNA"/>
</dbReference>
<keyword evidence="3" id="KW-1185">Reference proteome</keyword>
<dbReference type="Proteomes" id="UP001066276">
    <property type="component" value="Chromosome 5"/>
</dbReference>
<feature type="compositionally biased region" description="Polar residues" evidence="1">
    <location>
        <begin position="41"/>
        <end position="56"/>
    </location>
</feature>
<feature type="region of interest" description="Disordered" evidence="1">
    <location>
        <begin position="37"/>
        <end position="85"/>
    </location>
</feature>
<evidence type="ECO:0000313" key="2">
    <source>
        <dbReference type="EMBL" id="KAJ1156651.1"/>
    </source>
</evidence>
<name>A0AAV7RV15_PLEWA</name>
<dbReference type="AlphaFoldDB" id="A0AAV7RV15"/>
<gene>
    <name evidence="2" type="ORF">NDU88_009369</name>
</gene>